<reference evidence="2" key="1">
    <citation type="submission" date="2021-01" db="EMBL/GenBank/DDBJ databases">
        <authorList>
            <person name="Corre E."/>
            <person name="Pelletier E."/>
            <person name="Niang G."/>
            <person name="Scheremetjew M."/>
            <person name="Finn R."/>
            <person name="Kale V."/>
            <person name="Holt S."/>
            <person name="Cochrane G."/>
            <person name="Meng A."/>
            <person name="Brown T."/>
            <person name="Cohen L."/>
        </authorList>
    </citation>
    <scope>NUCLEOTIDE SEQUENCE</scope>
    <source>
        <strain evidence="2">NIES-381</strain>
    </source>
</reference>
<feature type="region of interest" description="Disordered" evidence="1">
    <location>
        <begin position="66"/>
        <end position="90"/>
    </location>
</feature>
<sequence>MPSGNASHATHACGPQIICMHTDGKGRLPIRGPRTGDVGTSGVCAYTQSTRGAATAWCLDRPVLGGQSRPHSVHRRAGDHATSADDGRTKRLWGTNMAQAGGGGGSRHMGLGQAGAWTAKEAVAG</sequence>
<protein>
    <submittedName>
        <fullName evidence="2">Uncharacterized protein</fullName>
    </submittedName>
</protein>
<dbReference type="EMBL" id="HBGA01046989">
    <property type="protein sequence ID" value="CAD9006134.1"/>
    <property type="molecule type" value="Transcribed_RNA"/>
</dbReference>
<feature type="compositionally biased region" description="Basic and acidic residues" evidence="1">
    <location>
        <begin position="76"/>
        <end position="89"/>
    </location>
</feature>
<evidence type="ECO:0000256" key="1">
    <source>
        <dbReference type="SAM" id="MobiDB-lite"/>
    </source>
</evidence>
<organism evidence="2">
    <name type="scientific">Eutreptiella gymnastica</name>
    <dbReference type="NCBI Taxonomy" id="73025"/>
    <lineage>
        <taxon>Eukaryota</taxon>
        <taxon>Discoba</taxon>
        <taxon>Euglenozoa</taxon>
        <taxon>Euglenida</taxon>
        <taxon>Spirocuta</taxon>
        <taxon>Euglenophyceae</taxon>
        <taxon>Eutreptiales</taxon>
        <taxon>Eutreptiaceae</taxon>
        <taxon>Eutreptiella</taxon>
    </lineage>
</organism>
<name>A0A7S1IAZ3_9EUGL</name>
<dbReference type="AlphaFoldDB" id="A0A7S1IAZ3"/>
<accession>A0A7S1IAZ3</accession>
<gene>
    <name evidence="2" type="ORF">EGYM00392_LOCUS17224</name>
</gene>
<evidence type="ECO:0000313" key="2">
    <source>
        <dbReference type="EMBL" id="CAD9006134.1"/>
    </source>
</evidence>
<proteinExistence type="predicted"/>